<dbReference type="OMA" id="MPRPLCY"/>
<dbReference type="PANTHER" id="PTHR10434:SF11">
    <property type="entry name" value="1-ACYL-SN-GLYCEROL-3-PHOSPHATE ACYLTRANSFERASE"/>
    <property type="match status" value="1"/>
</dbReference>
<dbReference type="InterPro" id="IPR004552">
    <property type="entry name" value="AGP_acyltrans"/>
</dbReference>
<dbReference type="RefSeq" id="XP_007862133.1">
    <property type="nucleotide sequence ID" value="XM_007863942.1"/>
</dbReference>
<dbReference type="Proteomes" id="UP000030669">
    <property type="component" value="Unassembled WGS sequence"/>
</dbReference>
<keyword evidence="6" id="KW-1133">Transmembrane helix</keyword>
<evidence type="ECO:0000256" key="2">
    <source>
        <dbReference type="ARBA" id="ARBA00022679"/>
    </source>
</evidence>
<dbReference type="GO" id="GO:0005783">
    <property type="term" value="C:endoplasmic reticulum"/>
    <property type="evidence" value="ECO:0007669"/>
    <property type="project" value="TreeGrafter"/>
</dbReference>
<dbReference type="EC" id="2.3.1.51" evidence="4"/>
<feature type="compositionally biased region" description="Low complexity" evidence="5">
    <location>
        <begin position="311"/>
        <end position="328"/>
    </location>
</feature>
<keyword evidence="6" id="KW-0812">Transmembrane</keyword>
<name>S7QIH5_GLOTA</name>
<comment type="catalytic activity">
    <reaction evidence="4">
        <text>a 1-acyl-sn-glycero-3-phosphate + an acyl-CoA = a 1,2-diacyl-sn-glycero-3-phosphate + CoA</text>
        <dbReference type="Rhea" id="RHEA:19709"/>
        <dbReference type="ChEBI" id="CHEBI:57287"/>
        <dbReference type="ChEBI" id="CHEBI:57970"/>
        <dbReference type="ChEBI" id="CHEBI:58342"/>
        <dbReference type="ChEBI" id="CHEBI:58608"/>
        <dbReference type="EC" id="2.3.1.51"/>
    </reaction>
</comment>
<accession>S7QIH5</accession>
<dbReference type="Pfam" id="PF01553">
    <property type="entry name" value="Acyltransferase"/>
    <property type="match status" value="1"/>
</dbReference>
<keyword evidence="4" id="KW-1208">Phospholipid metabolism</keyword>
<organism evidence="8 9">
    <name type="scientific">Gloeophyllum trabeum (strain ATCC 11539 / FP-39264 / Madison 617)</name>
    <name type="common">Brown rot fungus</name>
    <dbReference type="NCBI Taxonomy" id="670483"/>
    <lineage>
        <taxon>Eukaryota</taxon>
        <taxon>Fungi</taxon>
        <taxon>Dikarya</taxon>
        <taxon>Basidiomycota</taxon>
        <taxon>Agaricomycotina</taxon>
        <taxon>Agaricomycetes</taxon>
        <taxon>Gloeophyllales</taxon>
        <taxon>Gloeophyllaceae</taxon>
        <taxon>Gloeophyllum</taxon>
    </lineage>
</organism>
<dbReference type="STRING" id="670483.S7QIH5"/>
<dbReference type="SUPFAM" id="SSF69593">
    <property type="entry name" value="Glycerol-3-phosphate (1)-acyltransferase"/>
    <property type="match status" value="1"/>
</dbReference>
<keyword evidence="3 4" id="KW-0012">Acyltransferase</keyword>
<dbReference type="GO" id="GO:0006654">
    <property type="term" value="P:phosphatidic acid biosynthetic process"/>
    <property type="evidence" value="ECO:0007669"/>
    <property type="project" value="TreeGrafter"/>
</dbReference>
<dbReference type="CDD" id="cd07989">
    <property type="entry name" value="LPLAT_AGPAT-like"/>
    <property type="match status" value="1"/>
</dbReference>
<evidence type="ECO:0000313" key="9">
    <source>
        <dbReference type="Proteomes" id="UP000030669"/>
    </source>
</evidence>
<evidence type="ECO:0000256" key="4">
    <source>
        <dbReference type="RuleBase" id="RU361267"/>
    </source>
</evidence>
<dbReference type="GO" id="GO:0003841">
    <property type="term" value="F:1-acylglycerol-3-phosphate O-acyltransferase activity"/>
    <property type="evidence" value="ECO:0007669"/>
    <property type="project" value="UniProtKB-UniRule"/>
</dbReference>
<dbReference type="GO" id="GO:0016020">
    <property type="term" value="C:membrane"/>
    <property type="evidence" value="ECO:0007669"/>
    <property type="project" value="InterPro"/>
</dbReference>
<dbReference type="SMART" id="SM00563">
    <property type="entry name" value="PlsC"/>
    <property type="match status" value="1"/>
</dbReference>
<evidence type="ECO:0000313" key="8">
    <source>
        <dbReference type="EMBL" id="EPQ59043.1"/>
    </source>
</evidence>
<dbReference type="OrthoDB" id="202234at2759"/>
<evidence type="ECO:0000256" key="5">
    <source>
        <dbReference type="SAM" id="MobiDB-lite"/>
    </source>
</evidence>
<feature type="transmembrane region" description="Helical" evidence="6">
    <location>
        <begin position="6"/>
        <end position="25"/>
    </location>
</feature>
<feature type="region of interest" description="Disordered" evidence="5">
    <location>
        <begin position="271"/>
        <end position="361"/>
    </location>
</feature>
<dbReference type="InterPro" id="IPR002123">
    <property type="entry name" value="Plipid/glycerol_acylTrfase"/>
</dbReference>
<comment type="domain">
    <text evidence="4">The HXXXXD motif is essential for acyltransferase activity and may constitute the binding site for the phosphate moiety of the glycerol-3-phosphate.</text>
</comment>
<evidence type="ECO:0000259" key="7">
    <source>
        <dbReference type="SMART" id="SM00563"/>
    </source>
</evidence>
<dbReference type="PANTHER" id="PTHR10434">
    <property type="entry name" value="1-ACYL-SN-GLYCEROL-3-PHOSPHATE ACYLTRANSFERASE"/>
    <property type="match status" value="1"/>
</dbReference>
<gene>
    <name evidence="8" type="ORF">GLOTRDRAFT_119340</name>
</gene>
<keyword evidence="6" id="KW-0472">Membrane</keyword>
<feature type="transmembrane region" description="Helical" evidence="6">
    <location>
        <begin position="37"/>
        <end position="61"/>
    </location>
</feature>
<reference evidence="8 9" key="1">
    <citation type="journal article" date="2012" name="Science">
        <title>The Paleozoic origin of enzymatic lignin decomposition reconstructed from 31 fungal genomes.</title>
        <authorList>
            <person name="Floudas D."/>
            <person name="Binder M."/>
            <person name="Riley R."/>
            <person name="Barry K."/>
            <person name="Blanchette R.A."/>
            <person name="Henrissat B."/>
            <person name="Martinez A.T."/>
            <person name="Otillar R."/>
            <person name="Spatafora J.W."/>
            <person name="Yadav J.S."/>
            <person name="Aerts A."/>
            <person name="Benoit I."/>
            <person name="Boyd A."/>
            <person name="Carlson A."/>
            <person name="Copeland A."/>
            <person name="Coutinho P.M."/>
            <person name="de Vries R.P."/>
            <person name="Ferreira P."/>
            <person name="Findley K."/>
            <person name="Foster B."/>
            <person name="Gaskell J."/>
            <person name="Glotzer D."/>
            <person name="Gorecki P."/>
            <person name="Heitman J."/>
            <person name="Hesse C."/>
            <person name="Hori C."/>
            <person name="Igarashi K."/>
            <person name="Jurgens J.A."/>
            <person name="Kallen N."/>
            <person name="Kersten P."/>
            <person name="Kohler A."/>
            <person name="Kuees U."/>
            <person name="Kumar T.K.A."/>
            <person name="Kuo A."/>
            <person name="LaButti K."/>
            <person name="Larrondo L.F."/>
            <person name="Lindquist E."/>
            <person name="Ling A."/>
            <person name="Lombard V."/>
            <person name="Lucas S."/>
            <person name="Lundell T."/>
            <person name="Martin R."/>
            <person name="McLaughlin D.J."/>
            <person name="Morgenstern I."/>
            <person name="Morin E."/>
            <person name="Murat C."/>
            <person name="Nagy L.G."/>
            <person name="Nolan M."/>
            <person name="Ohm R.A."/>
            <person name="Patyshakuliyeva A."/>
            <person name="Rokas A."/>
            <person name="Ruiz-Duenas F.J."/>
            <person name="Sabat G."/>
            <person name="Salamov A."/>
            <person name="Samejima M."/>
            <person name="Schmutz J."/>
            <person name="Slot J.C."/>
            <person name="St John F."/>
            <person name="Stenlid J."/>
            <person name="Sun H."/>
            <person name="Sun S."/>
            <person name="Syed K."/>
            <person name="Tsang A."/>
            <person name="Wiebenga A."/>
            <person name="Young D."/>
            <person name="Pisabarro A."/>
            <person name="Eastwood D.C."/>
            <person name="Martin F."/>
            <person name="Cullen D."/>
            <person name="Grigoriev I.V."/>
            <person name="Hibbett D.S."/>
        </authorList>
    </citation>
    <scope>NUCLEOTIDE SEQUENCE [LARGE SCALE GENOMIC DNA]</scope>
    <source>
        <strain evidence="8 9">ATCC 11539</strain>
    </source>
</reference>
<keyword evidence="4" id="KW-0444">Lipid biosynthesis</keyword>
<comment type="similarity">
    <text evidence="1 4">Belongs to the 1-acyl-sn-glycerol-3-phosphate acyltransferase family.</text>
</comment>
<dbReference type="eggNOG" id="KOG2848">
    <property type="taxonomic scope" value="Eukaryota"/>
</dbReference>
<evidence type="ECO:0000256" key="3">
    <source>
        <dbReference type="ARBA" id="ARBA00023315"/>
    </source>
</evidence>
<dbReference type="EMBL" id="KB469297">
    <property type="protein sequence ID" value="EPQ59043.1"/>
    <property type="molecule type" value="Genomic_DNA"/>
</dbReference>
<protein>
    <recommendedName>
        <fullName evidence="4">1-acyl-sn-glycerol-3-phosphate acyltransferase</fullName>
        <ecNumber evidence="4">2.3.1.51</ecNumber>
    </recommendedName>
</protein>
<keyword evidence="9" id="KW-1185">Reference proteome</keyword>
<keyword evidence="4" id="KW-0443">Lipid metabolism</keyword>
<dbReference type="HOGENOM" id="CLU_027938_10_0_1"/>
<proteinExistence type="inferred from homology"/>
<dbReference type="AlphaFoldDB" id="S7QIH5"/>
<keyword evidence="2 4" id="KW-0808">Transferase</keyword>
<evidence type="ECO:0000256" key="6">
    <source>
        <dbReference type="SAM" id="Phobius"/>
    </source>
</evidence>
<feature type="domain" description="Phospholipid/glycerol acyltransferase" evidence="7">
    <location>
        <begin position="100"/>
        <end position="217"/>
    </location>
</feature>
<sequence>MSILGAIVRPLAYVSVPFFLINALANSDPTVKYYVRLGLYLSTLGLCSVWGAMVAVGMSLVGRRFDVNYVTARSFYHLSSRVLGIKFVVEGEEHLDTRPAVLVGNHQSMLDIIYLGRIFPKRTSIMAKKELQWTPLLGQYMSLSGAVFVDRGNNAKAVQSLTEAGEIMKARHTSLWLFPEGTRSMREYHDMLPFKKGAFHLAVQAGVPIVPVVCENYWRLYRKGVIGSGTLKIKVLPPVPTTGLTTVDIPDLVNRVRDQMVATLREISVPVPPSAYPEAKTEQVQPSQQEERNSVDQPVPPAPTEPDPETPAESTSQHSSSASESGSSVRRPEGSENGAETEEDEGMVLVGRPAQRAAWES</sequence>
<dbReference type="KEGG" id="gtr:GLOTRDRAFT_119340"/>
<keyword evidence="4" id="KW-0594">Phospholipid biosynthesis</keyword>
<evidence type="ECO:0000256" key="1">
    <source>
        <dbReference type="ARBA" id="ARBA00008655"/>
    </source>
</evidence>
<dbReference type="NCBIfam" id="TIGR00530">
    <property type="entry name" value="AGP_acyltrn"/>
    <property type="match status" value="1"/>
</dbReference>
<dbReference type="GeneID" id="19300549"/>